<keyword evidence="8" id="KW-0273">Eye lens protein</keyword>
<evidence type="ECO:0000256" key="11">
    <source>
        <dbReference type="ARBA" id="ARBA00023054"/>
    </source>
</evidence>
<dbReference type="InterPro" id="IPR039008">
    <property type="entry name" value="IF_rod_dom"/>
</dbReference>
<evidence type="ECO:0000256" key="16">
    <source>
        <dbReference type="SAM" id="MobiDB-lite"/>
    </source>
</evidence>
<dbReference type="OrthoDB" id="9942423at2759"/>
<dbReference type="InterPro" id="IPR042358">
    <property type="entry name" value="BFSP1"/>
</dbReference>
<dbReference type="PANTHER" id="PTHR14069">
    <property type="entry name" value="FILENSIN"/>
    <property type="match status" value="1"/>
</dbReference>
<name>Q4SL63_TETNG</name>
<keyword evidence="9" id="KW-0677">Repeat</keyword>
<protein>
    <recommendedName>
        <fullName evidence="4">Filensin</fullName>
    </recommendedName>
    <alternativeName>
        <fullName evidence="14">Beaded filament structural protein 1</fullName>
    </alternativeName>
</protein>
<dbReference type="GO" id="GO:0005882">
    <property type="term" value="C:intermediate filament"/>
    <property type="evidence" value="ECO:0007669"/>
    <property type="project" value="UniProtKB-KW"/>
</dbReference>
<evidence type="ECO:0000256" key="13">
    <source>
        <dbReference type="ARBA" id="ARBA00023212"/>
    </source>
</evidence>
<evidence type="ECO:0000256" key="3">
    <source>
        <dbReference type="ARBA" id="ARBA00004544"/>
    </source>
</evidence>
<dbReference type="Pfam" id="PF00038">
    <property type="entry name" value="Filament"/>
    <property type="match status" value="1"/>
</dbReference>
<dbReference type="SUPFAM" id="SSF64593">
    <property type="entry name" value="Intermediate filament protein, coiled coil region"/>
    <property type="match status" value="2"/>
</dbReference>
<evidence type="ECO:0000256" key="4">
    <source>
        <dbReference type="ARBA" id="ARBA00019025"/>
    </source>
</evidence>
<keyword evidence="6" id="KW-0963">Cytoplasm</keyword>
<dbReference type="KEGG" id="tng:GSTEN00016396G001"/>
<organism evidence="18">
    <name type="scientific">Tetraodon nigroviridis</name>
    <name type="common">Spotted green pufferfish</name>
    <name type="synonym">Chelonodon nigroviridis</name>
    <dbReference type="NCBI Taxonomy" id="99883"/>
    <lineage>
        <taxon>Eukaryota</taxon>
        <taxon>Metazoa</taxon>
        <taxon>Chordata</taxon>
        <taxon>Craniata</taxon>
        <taxon>Vertebrata</taxon>
        <taxon>Euteleostomi</taxon>
        <taxon>Actinopterygii</taxon>
        <taxon>Neopterygii</taxon>
        <taxon>Teleostei</taxon>
        <taxon>Neoteleostei</taxon>
        <taxon>Acanthomorphata</taxon>
        <taxon>Eupercaria</taxon>
        <taxon>Tetraodontiformes</taxon>
        <taxon>Tetradontoidea</taxon>
        <taxon>Tetraodontidae</taxon>
        <taxon>Tetraodon</taxon>
    </lineage>
</organism>
<evidence type="ECO:0000256" key="14">
    <source>
        <dbReference type="ARBA" id="ARBA00031415"/>
    </source>
</evidence>
<keyword evidence="13" id="KW-0206">Cytoskeleton</keyword>
<comment type="subcellular location">
    <subcellularLocation>
        <location evidence="2">Cell membrane</location>
        <topology evidence="2">Peripheral membrane protein</topology>
        <orientation evidence="2">Cytoplasmic side</orientation>
    </subcellularLocation>
    <subcellularLocation>
        <location evidence="3">Cytoplasm</location>
        <location evidence="3">Cell cortex</location>
    </subcellularLocation>
    <subcellularLocation>
        <location evidence="1">Cytoplasm</location>
        <location evidence="1">Cytoskeleton</location>
    </subcellularLocation>
</comment>
<evidence type="ECO:0000256" key="8">
    <source>
        <dbReference type="ARBA" id="ARBA00022613"/>
    </source>
</evidence>
<dbReference type="PANTHER" id="PTHR14069:SF0">
    <property type="entry name" value="FILENSIN"/>
    <property type="match status" value="1"/>
</dbReference>
<dbReference type="SMART" id="SM01391">
    <property type="entry name" value="Filament"/>
    <property type="match status" value="1"/>
</dbReference>
<dbReference type="HOGENOM" id="CLU_028949_0_0_1"/>
<feature type="non-terminal residue" evidence="18">
    <location>
        <position position="693"/>
    </location>
</feature>
<evidence type="ECO:0000256" key="9">
    <source>
        <dbReference type="ARBA" id="ARBA00022737"/>
    </source>
</evidence>
<dbReference type="Gene3D" id="1.20.5.1160">
    <property type="entry name" value="Vasodilator-stimulated phosphoprotein"/>
    <property type="match status" value="1"/>
</dbReference>
<dbReference type="Gene3D" id="1.20.5.170">
    <property type="match status" value="1"/>
</dbReference>
<evidence type="ECO:0000256" key="7">
    <source>
        <dbReference type="ARBA" id="ARBA00022553"/>
    </source>
</evidence>
<dbReference type="GO" id="GO:0005938">
    <property type="term" value="C:cell cortex"/>
    <property type="evidence" value="ECO:0007669"/>
    <property type="project" value="UniProtKB-SubCell"/>
</dbReference>
<gene>
    <name evidence="18" type="ORF">GSTENG00016396001</name>
</gene>
<dbReference type="PROSITE" id="PS51842">
    <property type="entry name" value="IF_ROD_2"/>
    <property type="match status" value="1"/>
</dbReference>
<evidence type="ECO:0000256" key="5">
    <source>
        <dbReference type="ARBA" id="ARBA00022475"/>
    </source>
</evidence>
<dbReference type="GO" id="GO:0005886">
    <property type="term" value="C:plasma membrane"/>
    <property type="evidence" value="ECO:0007669"/>
    <property type="project" value="UniProtKB-SubCell"/>
</dbReference>
<reference evidence="18" key="2">
    <citation type="submission" date="2004-02" db="EMBL/GenBank/DDBJ databases">
        <authorList>
            <consortium name="Genoscope"/>
            <consortium name="Whitehead Institute Centre for Genome Research"/>
        </authorList>
    </citation>
    <scope>NUCLEOTIDE SEQUENCE</scope>
</reference>
<reference evidence="18" key="1">
    <citation type="journal article" date="2004" name="Nature">
        <title>Genome duplication in the teleost fish Tetraodon nigroviridis reveals the early vertebrate proto-karyotype.</title>
        <authorList>
            <person name="Jaillon O."/>
            <person name="Aury J.-M."/>
            <person name="Brunet F."/>
            <person name="Petit J.-L."/>
            <person name="Stange-Thomann N."/>
            <person name="Mauceli E."/>
            <person name="Bouneau L."/>
            <person name="Fischer C."/>
            <person name="Ozouf-Costaz C."/>
            <person name="Bernot A."/>
            <person name="Nicaud S."/>
            <person name="Jaffe D."/>
            <person name="Fisher S."/>
            <person name="Lutfalla G."/>
            <person name="Dossat C."/>
            <person name="Segurens B."/>
            <person name="Dasilva C."/>
            <person name="Salanoubat M."/>
            <person name="Levy M."/>
            <person name="Boudet N."/>
            <person name="Castellano S."/>
            <person name="Anthouard V."/>
            <person name="Jubin C."/>
            <person name="Castelli V."/>
            <person name="Katinka M."/>
            <person name="Vacherie B."/>
            <person name="Biemont C."/>
            <person name="Skalli Z."/>
            <person name="Cattolico L."/>
            <person name="Poulain J."/>
            <person name="De Berardinis V."/>
            <person name="Cruaud C."/>
            <person name="Duprat S."/>
            <person name="Brottier P."/>
            <person name="Coutanceau J.-P."/>
            <person name="Gouzy J."/>
            <person name="Parra G."/>
            <person name="Lardier G."/>
            <person name="Chapple C."/>
            <person name="McKernan K.J."/>
            <person name="McEwan P."/>
            <person name="Bosak S."/>
            <person name="Kellis M."/>
            <person name="Volff J.-N."/>
            <person name="Guigo R."/>
            <person name="Zody M.C."/>
            <person name="Mesirov J."/>
            <person name="Lindblad-Toh K."/>
            <person name="Birren B."/>
            <person name="Nusbaum C."/>
            <person name="Kahn D."/>
            <person name="Robinson-Rechavi M."/>
            <person name="Laudet V."/>
            <person name="Schachter V."/>
            <person name="Quetier F."/>
            <person name="Saurin W."/>
            <person name="Scarpelli C."/>
            <person name="Wincker P."/>
            <person name="Lander E.S."/>
            <person name="Weissenbach J."/>
            <person name="Roest Crollius H."/>
        </authorList>
    </citation>
    <scope>NUCLEOTIDE SEQUENCE [LARGE SCALE GENOMIC DNA]</scope>
</reference>
<keyword evidence="11 15" id="KW-0175">Coiled coil</keyword>
<keyword evidence="12" id="KW-0472">Membrane</keyword>
<dbReference type="GO" id="GO:0005212">
    <property type="term" value="F:structural constituent of eye lens"/>
    <property type="evidence" value="ECO:0007669"/>
    <property type="project" value="UniProtKB-KW"/>
</dbReference>
<evidence type="ECO:0000256" key="12">
    <source>
        <dbReference type="ARBA" id="ARBA00023136"/>
    </source>
</evidence>
<dbReference type="EMBL" id="CAAE01014563">
    <property type="protein sequence ID" value="CAF98619.1"/>
    <property type="molecule type" value="Genomic_DNA"/>
</dbReference>
<evidence type="ECO:0000256" key="6">
    <source>
        <dbReference type="ARBA" id="ARBA00022490"/>
    </source>
</evidence>
<feature type="region of interest" description="Disordered" evidence="16">
    <location>
        <begin position="401"/>
        <end position="437"/>
    </location>
</feature>
<evidence type="ECO:0000256" key="2">
    <source>
        <dbReference type="ARBA" id="ARBA00004413"/>
    </source>
</evidence>
<dbReference type="AlphaFoldDB" id="Q4SL63"/>
<evidence type="ECO:0000256" key="1">
    <source>
        <dbReference type="ARBA" id="ARBA00004245"/>
    </source>
</evidence>
<feature type="coiled-coil region" evidence="15">
    <location>
        <begin position="65"/>
        <end position="182"/>
    </location>
</feature>
<keyword evidence="7" id="KW-0597">Phosphoprotein</keyword>
<proteinExistence type="predicted"/>
<comment type="caution">
    <text evidence="18">The sequence shown here is derived from an EMBL/GenBank/DDBJ whole genome shotgun (WGS) entry which is preliminary data.</text>
</comment>
<feature type="compositionally biased region" description="Low complexity" evidence="16">
    <location>
        <begin position="630"/>
        <end position="643"/>
    </location>
</feature>
<feature type="coiled-coil region" evidence="15">
    <location>
        <begin position="262"/>
        <end position="342"/>
    </location>
</feature>
<dbReference type="GO" id="GO:0070307">
    <property type="term" value="P:lens fiber cell development"/>
    <property type="evidence" value="ECO:0007669"/>
    <property type="project" value="TreeGrafter"/>
</dbReference>
<accession>Q4SL63</accession>
<evidence type="ECO:0000256" key="10">
    <source>
        <dbReference type="ARBA" id="ARBA00022754"/>
    </source>
</evidence>
<keyword evidence="5" id="KW-1003">Cell membrane</keyword>
<evidence type="ECO:0000259" key="17">
    <source>
        <dbReference type="PROSITE" id="PS51842"/>
    </source>
</evidence>
<feature type="domain" description="IF rod" evidence="17">
    <location>
        <begin position="61"/>
        <end position="343"/>
    </location>
</feature>
<sequence length="693" mass="78885">MILKCETLCGLRAFDIYSLSNRVDTSATCTRFARQKYERSDVFDEEPGDAESSAGISAIQGWESLQELNSRFARYINRARVLEQRNAVFRKQLETLQRMEEASGLEEAFTEQIDVNRQRIRELLSDHAKLERELKDACRLLDDYTSKYKTECDYQEQLRNKLEHLNKEADDALLRNLEYQIQSQFLQDDINSTRETHKKNLAEIQTYVNILQQINQTLPLVPNVSLGTSEEQEKLLAQRKVPGVQSQLEEFKTALCQLQAQKQRLQTETSMLEQSIKNTQESYDDEIQMYNEQIETLRKEIEEAERALERFMCECRHLTMYQTSLENELERYKRIIENEDNRLNSAIIGTPITLFTTNYQYTHTPTGPGRGRDITQAIQDITNIKPRQKFMAKKVLKKKDLTPKDVMDSTQEERNGGDAGREVSRSPDKVQEEWVKRKEQRPVLTGVSPQDVPDGAQISKAFDTLCNIVRDRMRRYKKPEPIADFYTKGRYVLVTGDSSYPDPCFCTSTPSAGHVFVTIRDGMTPPYELYGRSTPTPPPAQPVVEPRPFSPSLPSGERGSKGEGFKDANGGKAKNKTTDPRPKEPSPVLPPSEPSSNSKDPTPMNKHPKKSKDDSEPSGPTPKPAPRVASTSSTTSTTSTTSSGSFSPESMSYEKLEVMESVEKFSNDRKVKGYEETSMVVETVIEKSSKKKH</sequence>
<feature type="region of interest" description="Disordered" evidence="16">
    <location>
        <begin position="527"/>
        <end position="652"/>
    </location>
</feature>
<evidence type="ECO:0000313" key="18">
    <source>
        <dbReference type="EMBL" id="CAF98619.1"/>
    </source>
</evidence>
<evidence type="ECO:0000256" key="15">
    <source>
        <dbReference type="SAM" id="Coils"/>
    </source>
</evidence>
<keyword evidence="10" id="KW-0403">Intermediate filament</keyword>